<sequence>MSISIDKEFTLSLLFIWSASRSRPNAQSTTSLDSTVFFGVTVAVGEKSTGSSGSHLFSQAAGCALTSAIICLGQKRDKTRIMKTEAAHEAPAKMRRALRKQAQQRAQQDAIRAEGGPSYVPGGF</sequence>
<protein>
    <recommendedName>
        <fullName evidence="4">Small EDRK-rich factor-like N-terminal domain-containing protein</fullName>
    </recommendedName>
</protein>
<name>A0AAV4DBC4_9GAST</name>
<evidence type="ECO:0000313" key="2">
    <source>
        <dbReference type="EMBL" id="GFO41395.1"/>
    </source>
</evidence>
<dbReference type="AlphaFoldDB" id="A0AAV4DBC4"/>
<reference evidence="2 3" key="1">
    <citation type="journal article" date="2021" name="Elife">
        <title>Chloroplast acquisition without the gene transfer in kleptoplastic sea slugs, Plakobranchus ocellatus.</title>
        <authorList>
            <person name="Maeda T."/>
            <person name="Takahashi S."/>
            <person name="Yoshida T."/>
            <person name="Shimamura S."/>
            <person name="Takaki Y."/>
            <person name="Nagai Y."/>
            <person name="Toyoda A."/>
            <person name="Suzuki Y."/>
            <person name="Arimoto A."/>
            <person name="Ishii H."/>
            <person name="Satoh N."/>
            <person name="Nishiyama T."/>
            <person name="Hasebe M."/>
            <person name="Maruyama T."/>
            <person name="Minagawa J."/>
            <person name="Obokata J."/>
            <person name="Shigenobu S."/>
        </authorList>
    </citation>
    <scope>NUCLEOTIDE SEQUENCE [LARGE SCALE GENOMIC DNA]</scope>
</reference>
<dbReference type="EMBL" id="BLXT01007679">
    <property type="protein sequence ID" value="GFO41395.1"/>
    <property type="molecule type" value="Genomic_DNA"/>
</dbReference>
<comment type="caution">
    <text evidence="2">The sequence shown here is derived from an EMBL/GenBank/DDBJ whole genome shotgun (WGS) entry which is preliminary data.</text>
</comment>
<evidence type="ECO:0000256" key="1">
    <source>
        <dbReference type="SAM" id="MobiDB-lite"/>
    </source>
</evidence>
<proteinExistence type="predicted"/>
<dbReference type="Proteomes" id="UP000735302">
    <property type="component" value="Unassembled WGS sequence"/>
</dbReference>
<organism evidence="2 3">
    <name type="scientific">Plakobranchus ocellatus</name>
    <dbReference type="NCBI Taxonomy" id="259542"/>
    <lineage>
        <taxon>Eukaryota</taxon>
        <taxon>Metazoa</taxon>
        <taxon>Spiralia</taxon>
        <taxon>Lophotrochozoa</taxon>
        <taxon>Mollusca</taxon>
        <taxon>Gastropoda</taxon>
        <taxon>Heterobranchia</taxon>
        <taxon>Euthyneura</taxon>
        <taxon>Panpulmonata</taxon>
        <taxon>Sacoglossa</taxon>
        <taxon>Placobranchoidea</taxon>
        <taxon>Plakobranchidae</taxon>
        <taxon>Plakobranchus</taxon>
    </lineage>
</organism>
<keyword evidence="3" id="KW-1185">Reference proteome</keyword>
<evidence type="ECO:0008006" key="4">
    <source>
        <dbReference type="Google" id="ProtNLM"/>
    </source>
</evidence>
<evidence type="ECO:0000313" key="3">
    <source>
        <dbReference type="Proteomes" id="UP000735302"/>
    </source>
</evidence>
<feature type="region of interest" description="Disordered" evidence="1">
    <location>
        <begin position="105"/>
        <end position="124"/>
    </location>
</feature>
<gene>
    <name evidence="2" type="ORF">PoB_006790000</name>
</gene>
<accession>A0AAV4DBC4</accession>